<gene>
    <name evidence="1" type="ordered locus">Halsa_1430</name>
</gene>
<organism evidence="1 2">
    <name type="scientific">Halanaerobium hydrogeniformans</name>
    <name type="common">Halanaerobium sp. (strain sapolanicus)</name>
    <dbReference type="NCBI Taxonomy" id="656519"/>
    <lineage>
        <taxon>Bacteria</taxon>
        <taxon>Bacillati</taxon>
        <taxon>Bacillota</taxon>
        <taxon>Clostridia</taxon>
        <taxon>Halanaerobiales</taxon>
        <taxon>Halanaerobiaceae</taxon>
        <taxon>Halanaerobium</taxon>
    </lineage>
</organism>
<reference evidence="1 2" key="2">
    <citation type="journal article" date="2011" name="J. Bacteriol.">
        <title>Complete Genome Sequence of the Haloalkaliphilic, Hydrogen Producing Halanaerobium hydrogenoformans.</title>
        <authorList>
            <person name="Brown S.D."/>
            <person name="Begemann M.B."/>
            <person name="Mormile M.R."/>
            <person name="Wall J.D."/>
            <person name="Han C.S."/>
            <person name="Goodwin L.A."/>
            <person name="Pitluck S."/>
            <person name="Land M.L."/>
            <person name="Hauser L.J."/>
            <person name="Elias D.A."/>
        </authorList>
    </citation>
    <scope>NUCLEOTIDE SEQUENCE [LARGE SCALE GENOMIC DNA]</scope>
    <source>
        <strain evidence="2">sapolanicus</strain>
    </source>
</reference>
<dbReference type="KEGG" id="has:Halsa_1430"/>
<name>E4RLE3_HALHG</name>
<keyword evidence="2" id="KW-1185">Reference proteome</keyword>
<accession>E4RLE3</accession>
<sequence>MRKRLLVVGTVLILLVFVSGVISAYSIDRVFSQMLGAKSLIYADWQMDYLVPLDPGELNKGDYRFTANVGRLEPKMRQDGIYGIDLVDESINNFYVALDTGIRDNLYMRLSMDYVPNWDSRDDWDVDHKVYNIFFDYKTESDNSLYFGYNRFNMNIDEFDDGVLLSEDQLRVNYYFVGYEMRGSFTGGSE</sequence>
<evidence type="ECO:0000313" key="1">
    <source>
        <dbReference type="EMBL" id="ADQ14857.1"/>
    </source>
</evidence>
<dbReference type="HOGENOM" id="CLU_1514704_0_0_9"/>
<dbReference type="AlphaFoldDB" id="E4RLE3"/>
<dbReference type="RefSeq" id="WP_013405937.1">
    <property type="nucleotide sequence ID" value="NC_014654.1"/>
</dbReference>
<evidence type="ECO:0000313" key="2">
    <source>
        <dbReference type="Proteomes" id="UP000007434"/>
    </source>
</evidence>
<reference evidence="1 2" key="1">
    <citation type="submission" date="2010-11" db="EMBL/GenBank/DDBJ databases">
        <title>Complete sequence of Halanaerobium sp. sapolanicus.</title>
        <authorList>
            <consortium name="US DOE Joint Genome Institute"/>
            <person name="Lucas S."/>
            <person name="Copeland A."/>
            <person name="Lapidus A."/>
            <person name="Cheng J.-F."/>
            <person name="Bruce D."/>
            <person name="Goodwin L."/>
            <person name="Pitluck S."/>
            <person name="Davenport K."/>
            <person name="Detter J.C."/>
            <person name="Han C."/>
            <person name="Tapia R."/>
            <person name="Land M."/>
            <person name="Hauser L."/>
            <person name="Jeffries C."/>
            <person name="Kyrpides N."/>
            <person name="Ivanova N."/>
            <person name="Mikhailova N."/>
            <person name="Begemann M.B."/>
            <person name="Mormile M.R."/>
            <person name="Wall J.D."/>
            <person name="Elias D.A."/>
            <person name="Woyke T."/>
        </authorList>
    </citation>
    <scope>NUCLEOTIDE SEQUENCE [LARGE SCALE GENOMIC DNA]</scope>
    <source>
        <strain evidence="2">sapolanicus</strain>
    </source>
</reference>
<dbReference type="EMBL" id="CP002304">
    <property type="protein sequence ID" value="ADQ14857.1"/>
    <property type="molecule type" value="Genomic_DNA"/>
</dbReference>
<proteinExistence type="predicted"/>
<protein>
    <submittedName>
        <fullName evidence="1">Uncharacterized protein</fullName>
    </submittedName>
</protein>
<dbReference type="eggNOG" id="ENOG502ZK3F">
    <property type="taxonomic scope" value="Bacteria"/>
</dbReference>
<dbReference type="OrthoDB" id="2111750at2"/>
<dbReference type="Proteomes" id="UP000007434">
    <property type="component" value="Chromosome"/>
</dbReference>